<dbReference type="PANTHER" id="PTHR35797">
    <property type="entry name" value="PROTEASE-RELATED"/>
    <property type="match status" value="1"/>
</dbReference>
<evidence type="ECO:0000256" key="2">
    <source>
        <dbReference type="SAM" id="Phobius"/>
    </source>
</evidence>
<protein>
    <submittedName>
        <fullName evidence="4">Type II CAAX prenyl endopeptidase Rce1 family protein</fullName>
    </submittedName>
</protein>
<dbReference type="InterPro" id="IPR003675">
    <property type="entry name" value="Rce1/LyrA-like_dom"/>
</dbReference>
<keyword evidence="5" id="KW-1185">Reference proteome</keyword>
<dbReference type="PANTHER" id="PTHR35797:SF1">
    <property type="entry name" value="PROTEASE"/>
    <property type="match status" value="1"/>
</dbReference>
<feature type="transmembrane region" description="Helical" evidence="2">
    <location>
        <begin position="243"/>
        <end position="265"/>
    </location>
</feature>
<reference evidence="4 5" key="1">
    <citation type="submission" date="2024-08" db="EMBL/GenBank/DDBJ databases">
        <title>Whole-genome sequencing of halo(alkali)philic microorganisms from hypersaline lakes.</title>
        <authorList>
            <person name="Sorokin D.Y."/>
            <person name="Merkel A.Y."/>
            <person name="Messina E."/>
            <person name="Yakimov M."/>
        </authorList>
    </citation>
    <scope>NUCLEOTIDE SEQUENCE [LARGE SCALE GENOMIC DNA]</scope>
    <source>
        <strain evidence="4 5">Cl-TMA</strain>
    </source>
</reference>
<keyword evidence="2" id="KW-1133">Transmembrane helix</keyword>
<feature type="transmembrane region" description="Helical" evidence="2">
    <location>
        <begin position="192"/>
        <end position="211"/>
    </location>
</feature>
<keyword evidence="2" id="KW-0812">Transmembrane</keyword>
<feature type="transmembrane region" description="Helical" evidence="2">
    <location>
        <begin position="153"/>
        <end position="172"/>
    </location>
</feature>
<feature type="domain" description="CAAX prenyl protease 2/Lysostaphin resistance protein A-like" evidence="3">
    <location>
        <begin position="121"/>
        <end position="230"/>
    </location>
</feature>
<evidence type="ECO:0000313" key="4">
    <source>
        <dbReference type="EMBL" id="MFA9459487.1"/>
    </source>
</evidence>
<evidence type="ECO:0000313" key="5">
    <source>
        <dbReference type="Proteomes" id="UP001575181"/>
    </source>
</evidence>
<feature type="transmembrane region" description="Helical" evidence="2">
    <location>
        <begin position="38"/>
        <end position="59"/>
    </location>
</feature>
<feature type="transmembrane region" description="Helical" evidence="2">
    <location>
        <begin position="80"/>
        <end position="100"/>
    </location>
</feature>
<dbReference type="InterPro" id="IPR042150">
    <property type="entry name" value="MmRce1-like"/>
</dbReference>
<dbReference type="RefSeq" id="WP_373654272.1">
    <property type="nucleotide sequence ID" value="NZ_JBGUAW010000001.1"/>
</dbReference>
<sequence>MPVRQWPVVAFFLFAFGWTWLFWGTAAAARGLLSGAEVAVLIAVGGLGPALAAGVRLAREGPAARRDFLRRLVDPHRVPGPFWAAALGIPPATALAALLVDQGLPGARGAAPAAWLGEPASLTIMTGYLLVFGPLPEEPGWRGYALERLQERLPALGAALLLGALWALWHLPLFLIPGTYQEAVIGLGTIRFWGDFVPVLLALSVLMAWVYNHTGGSVLAAIVFHFAANFTGEALGLGPRQALLQASFLLLVTGVVVLVAGPSGLGGGHTRSELRPGRPFRTQPGP</sequence>
<feature type="transmembrane region" description="Helical" evidence="2">
    <location>
        <begin position="112"/>
        <end position="132"/>
    </location>
</feature>
<dbReference type="Pfam" id="PF02517">
    <property type="entry name" value="Rce1-like"/>
    <property type="match status" value="1"/>
</dbReference>
<evidence type="ECO:0000256" key="1">
    <source>
        <dbReference type="SAM" id="MobiDB-lite"/>
    </source>
</evidence>
<accession>A0ABV4TR50</accession>
<dbReference type="EMBL" id="JBGUAW010000001">
    <property type="protein sequence ID" value="MFA9459487.1"/>
    <property type="molecule type" value="Genomic_DNA"/>
</dbReference>
<evidence type="ECO:0000259" key="3">
    <source>
        <dbReference type="Pfam" id="PF02517"/>
    </source>
</evidence>
<comment type="caution">
    <text evidence="4">The sequence shown here is derived from an EMBL/GenBank/DDBJ whole genome shotgun (WGS) entry which is preliminary data.</text>
</comment>
<organism evidence="4 5">
    <name type="scientific">Thiohalorhabdus methylotrophus</name>
    <dbReference type="NCBI Taxonomy" id="3242694"/>
    <lineage>
        <taxon>Bacteria</taxon>
        <taxon>Pseudomonadati</taxon>
        <taxon>Pseudomonadota</taxon>
        <taxon>Gammaproteobacteria</taxon>
        <taxon>Thiohalorhabdales</taxon>
        <taxon>Thiohalorhabdaceae</taxon>
        <taxon>Thiohalorhabdus</taxon>
    </lineage>
</organism>
<dbReference type="Proteomes" id="UP001575181">
    <property type="component" value="Unassembled WGS sequence"/>
</dbReference>
<name>A0ABV4TR50_9GAMM</name>
<feature type="transmembrane region" description="Helical" evidence="2">
    <location>
        <begin position="218"/>
        <end position="237"/>
    </location>
</feature>
<feature type="region of interest" description="Disordered" evidence="1">
    <location>
        <begin position="266"/>
        <end position="286"/>
    </location>
</feature>
<gene>
    <name evidence="4" type="ORF">ACERLL_01435</name>
</gene>
<keyword evidence="2" id="KW-0472">Membrane</keyword>
<proteinExistence type="predicted"/>